<keyword evidence="8 10" id="KW-1133">Transmembrane helix</keyword>
<gene>
    <name evidence="12" type="ORF">GCM10023144_13670</name>
</gene>
<evidence type="ECO:0000256" key="10">
    <source>
        <dbReference type="RuleBase" id="RU363032"/>
    </source>
</evidence>
<dbReference type="PANTHER" id="PTHR30614:SF20">
    <property type="entry name" value="GLUTAMINE TRANSPORT SYSTEM PERMEASE PROTEIN GLNP"/>
    <property type="match status" value="1"/>
</dbReference>
<accession>A0ABP8GPW1</accession>
<comment type="function">
    <text evidence="1">Part of the binding-protein-dependent transport system for glutamine; probably responsible for the translocation of the substrate across the membrane.</text>
</comment>
<dbReference type="InterPro" id="IPR000515">
    <property type="entry name" value="MetI-like"/>
</dbReference>
<evidence type="ECO:0000256" key="3">
    <source>
        <dbReference type="ARBA" id="ARBA00010072"/>
    </source>
</evidence>
<keyword evidence="7" id="KW-0029">Amino-acid transport</keyword>
<proteinExistence type="inferred from homology"/>
<dbReference type="Proteomes" id="UP001501671">
    <property type="component" value="Unassembled WGS sequence"/>
</dbReference>
<feature type="domain" description="ABC transmembrane type-1" evidence="11">
    <location>
        <begin position="21"/>
        <end position="210"/>
    </location>
</feature>
<dbReference type="InterPro" id="IPR010065">
    <property type="entry name" value="AA_ABC_transptr_permease_3TM"/>
</dbReference>
<dbReference type="NCBIfam" id="TIGR01726">
    <property type="entry name" value="HEQRo_perm_3TM"/>
    <property type="match status" value="1"/>
</dbReference>
<evidence type="ECO:0000259" key="11">
    <source>
        <dbReference type="PROSITE" id="PS50928"/>
    </source>
</evidence>
<feature type="transmembrane region" description="Helical" evidence="10">
    <location>
        <begin position="20"/>
        <end position="45"/>
    </location>
</feature>
<evidence type="ECO:0000313" key="12">
    <source>
        <dbReference type="EMBL" id="GAA4328158.1"/>
    </source>
</evidence>
<keyword evidence="5" id="KW-1003">Cell membrane</keyword>
<dbReference type="CDD" id="cd06261">
    <property type="entry name" value="TM_PBP2"/>
    <property type="match status" value="1"/>
</dbReference>
<evidence type="ECO:0000256" key="6">
    <source>
        <dbReference type="ARBA" id="ARBA00022692"/>
    </source>
</evidence>
<dbReference type="PROSITE" id="PS50928">
    <property type="entry name" value="ABC_TM1"/>
    <property type="match status" value="1"/>
</dbReference>
<evidence type="ECO:0000313" key="13">
    <source>
        <dbReference type="Proteomes" id="UP001501671"/>
    </source>
</evidence>
<organism evidence="12 13">
    <name type="scientific">Pigmentiphaga soli</name>
    <dbReference type="NCBI Taxonomy" id="1007095"/>
    <lineage>
        <taxon>Bacteria</taxon>
        <taxon>Pseudomonadati</taxon>
        <taxon>Pseudomonadota</taxon>
        <taxon>Betaproteobacteria</taxon>
        <taxon>Burkholderiales</taxon>
        <taxon>Alcaligenaceae</taxon>
        <taxon>Pigmentiphaga</taxon>
    </lineage>
</organism>
<dbReference type="EMBL" id="BAABFO010000005">
    <property type="protein sequence ID" value="GAA4328158.1"/>
    <property type="molecule type" value="Genomic_DNA"/>
</dbReference>
<keyword evidence="6 10" id="KW-0812">Transmembrane</keyword>
<keyword evidence="4 10" id="KW-0813">Transport</keyword>
<dbReference type="InterPro" id="IPR043429">
    <property type="entry name" value="ArtM/GltK/GlnP/TcyL/YhdX-like"/>
</dbReference>
<evidence type="ECO:0000256" key="8">
    <source>
        <dbReference type="ARBA" id="ARBA00022989"/>
    </source>
</evidence>
<keyword evidence="13" id="KW-1185">Reference proteome</keyword>
<feature type="transmembrane region" description="Helical" evidence="10">
    <location>
        <begin position="191"/>
        <end position="213"/>
    </location>
</feature>
<dbReference type="SUPFAM" id="SSF161098">
    <property type="entry name" value="MetI-like"/>
    <property type="match status" value="1"/>
</dbReference>
<keyword evidence="9 10" id="KW-0472">Membrane</keyword>
<comment type="caution">
    <text evidence="12">The sequence shown here is derived from an EMBL/GenBank/DDBJ whole genome shotgun (WGS) entry which is preliminary data.</text>
</comment>
<sequence length="222" mass="24777">MSYTMDFGSVWPLREALLRGAGMTALLTLAATGIGLALGLLLALLRGGNSGPLRYLAMAYIEIFRTTPALVQLFWIYYSLPIFTGIQLSSFTSVGIGLGMHSAAYFAEIFRAGIESVERGQTHAARSLGMSRHQALRRIVLPQALQRMVPPLINEFVNLSKLTTLASTLAVYELMHEANNIIIDVQRPLEVYTVLAAIFFIILFPITLGSKWLEQRWVRRRY</sequence>
<comment type="subcellular location">
    <subcellularLocation>
        <location evidence="2">Cell inner membrane</location>
        <topology evidence="2">Multi-pass membrane protein</topology>
    </subcellularLocation>
    <subcellularLocation>
        <location evidence="10">Cell membrane</location>
        <topology evidence="10">Multi-pass membrane protein</topology>
    </subcellularLocation>
</comment>
<dbReference type="PANTHER" id="PTHR30614">
    <property type="entry name" value="MEMBRANE COMPONENT OF AMINO ACID ABC TRANSPORTER"/>
    <property type="match status" value="1"/>
</dbReference>
<comment type="similarity">
    <text evidence="3">Belongs to the binding-protein-dependent transport system permease family. HisMQ subfamily.</text>
</comment>
<dbReference type="Gene3D" id="1.10.3720.10">
    <property type="entry name" value="MetI-like"/>
    <property type="match status" value="1"/>
</dbReference>
<evidence type="ECO:0000256" key="5">
    <source>
        <dbReference type="ARBA" id="ARBA00022475"/>
    </source>
</evidence>
<protein>
    <submittedName>
        <fullName evidence="12">Amino acid ABC transporter permease</fullName>
    </submittedName>
</protein>
<dbReference type="RefSeq" id="WP_345247652.1">
    <property type="nucleotide sequence ID" value="NZ_BAABFO010000005.1"/>
</dbReference>
<dbReference type="Pfam" id="PF00528">
    <property type="entry name" value="BPD_transp_1"/>
    <property type="match status" value="1"/>
</dbReference>
<reference evidence="13" key="1">
    <citation type="journal article" date="2019" name="Int. J. Syst. Evol. Microbiol.">
        <title>The Global Catalogue of Microorganisms (GCM) 10K type strain sequencing project: providing services to taxonomists for standard genome sequencing and annotation.</title>
        <authorList>
            <consortium name="The Broad Institute Genomics Platform"/>
            <consortium name="The Broad Institute Genome Sequencing Center for Infectious Disease"/>
            <person name="Wu L."/>
            <person name="Ma J."/>
        </authorList>
    </citation>
    <scope>NUCLEOTIDE SEQUENCE [LARGE SCALE GENOMIC DNA]</scope>
    <source>
        <strain evidence="13">JCM 17666</strain>
    </source>
</reference>
<dbReference type="InterPro" id="IPR035906">
    <property type="entry name" value="MetI-like_sf"/>
</dbReference>
<evidence type="ECO:0000256" key="2">
    <source>
        <dbReference type="ARBA" id="ARBA00004429"/>
    </source>
</evidence>
<evidence type="ECO:0000256" key="4">
    <source>
        <dbReference type="ARBA" id="ARBA00022448"/>
    </source>
</evidence>
<evidence type="ECO:0000256" key="1">
    <source>
        <dbReference type="ARBA" id="ARBA00003159"/>
    </source>
</evidence>
<evidence type="ECO:0000256" key="7">
    <source>
        <dbReference type="ARBA" id="ARBA00022970"/>
    </source>
</evidence>
<name>A0ABP8GPW1_9BURK</name>
<evidence type="ECO:0000256" key="9">
    <source>
        <dbReference type="ARBA" id="ARBA00023136"/>
    </source>
</evidence>